<evidence type="ECO:0000313" key="3">
    <source>
        <dbReference type="Proteomes" id="UP000186594"/>
    </source>
</evidence>
<dbReference type="EMBL" id="LXFE01000400">
    <property type="protein sequence ID" value="OLL25458.1"/>
    <property type="molecule type" value="Genomic_DNA"/>
</dbReference>
<organism evidence="2 3">
    <name type="scientific">Neolecta irregularis (strain DAH-3)</name>
    <dbReference type="NCBI Taxonomy" id="1198029"/>
    <lineage>
        <taxon>Eukaryota</taxon>
        <taxon>Fungi</taxon>
        <taxon>Dikarya</taxon>
        <taxon>Ascomycota</taxon>
        <taxon>Taphrinomycotina</taxon>
        <taxon>Neolectales</taxon>
        <taxon>Neolectaceae</taxon>
        <taxon>Neolecta</taxon>
    </lineage>
</organism>
<accession>A0A1U7LS60</accession>
<keyword evidence="3" id="KW-1185">Reference proteome</keyword>
<evidence type="ECO:0000313" key="2">
    <source>
        <dbReference type="EMBL" id="OLL25458.1"/>
    </source>
</evidence>
<dbReference type="AlphaFoldDB" id="A0A1U7LS60"/>
<protein>
    <submittedName>
        <fullName evidence="2">Uncharacterized protein</fullName>
    </submittedName>
</protein>
<dbReference type="OrthoDB" id="5301067at2759"/>
<name>A0A1U7LS60_NEOID</name>
<feature type="coiled-coil region" evidence="1">
    <location>
        <begin position="25"/>
        <end position="52"/>
    </location>
</feature>
<sequence>MSSPNLLNTYAVGSFGATEIEGLILLELQKILKTCEAINENLKKAITNSKQEVPNSQSNAIQSMEIWRMLMEKPDNAI</sequence>
<evidence type="ECO:0000256" key="1">
    <source>
        <dbReference type="SAM" id="Coils"/>
    </source>
</evidence>
<dbReference type="Proteomes" id="UP000186594">
    <property type="component" value="Unassembled WGS sequence"/>
</dbReference>
<reference evidence="2 3" key="1">
    <citation type="submission" date="2016-04" db="EMBL/GenBank/DDBJ databases">
        <title>Evolutionary innovation and constraint leading to complex multicellularity in the Ascomycota.</title>
        <authorList>
            <person name="Cisse O."/>
            <person name="Nguyen A."/>
            <person name="Hewitt D.A."/>
            <person name="Jedd G."/>
            <person name="Stajich J.E."/>
        </authorList>
    </citation>
    <scope>NUCLEOTIDE SEQUENCE [LARGE SCALE GENOMIC DNA]</scope>
    <source>
        <strain evidence="2 3">DAH-3</strain>
    </source>
</reference>
<keyword evidence="1" id="KW-0175">Coiled coil</keyword>
<gene>
    <name evidence="2" type="ORF">NEOLI_001159</name>
</gene>
<comment type="caution">
    <text evidence="2">The sequence shown here is derived from an EMBL/GenBank/DDBJ whole genome shotgun (WGS) entry which is preliminary data.</text>
</comment>
<proteinExistence type="predicted"/>